<name>A0ABP8S0X5_9PSEU</name>
<evidence type="ECO:0000313" key="2">
    <source>
        <dbReference type="Proteomes" id="UP001501598"/>
    </source>
</evidence>
<comment type="caution">
    <text evidence="1">The sequence shown here is derived from an EMBL/GenBank/DDBJ whole genome shotgun (WGS) entry which is preliminary data.</text>
</comment>
<dbReference type="EMBL" id="BAABGT010000099">
    <property type="protein sequence ID" value="GAA4556849.1"/>
    <property type="molecule type" value="Genomic_DNA"/>
</dbReference>
<sequence length="127" mass="13303">MDGQLAIDHHEPSELAAAENLHANAPAGSTFVLGDQSVVTRAAAGWNRINVDYGGHPALVSGMAVPQRGTLTDLATIHDLVASGGGTARFLVISDNMETYSEYVGHQRPGRLTALPTDPATTPSWTV</sequence>
<proteinExistence type="predicted"/>
<protein>
    <submittedName>
        <fullName evidence="1">Uncharacterized protein</fullName>
    </submittedName>
</protein>
<accession>A0ABP8S0X5</accession>
<reference evidence="2" key="1">
    <citation type="journal article" date="2019" name="Int. J. Syst. Evol. Microbiol.">
        <title>The Global Catalogue of Microorganisms (GCM) 10K type strain sequencing project: providing services to taxonomists for standard genome sequencing and annotation.</title>
        <authorList>
            <consortium name="The Broad Institute Genomics Platform"/>
            <consortium name="The Broad Institute Genome Sequencing Center for Infectious Disease"/>
            <person name="Wu L."/>
            <person name="Ma J."/>
        </authorList>
    </citation>
    <scope>NUCLEOTIDE SEQUENCE [LARGE SCALE GENOMIC DNA]</scope>
    <source>
        <strain evidence="2">JCM 17906</strain>
    </source>
</reference>
<gene>
    <name evidence="1" type="ORF">GCM10023175_60000</name>
</gene>
<organism evidence="1 2">
    <name type="scientific">Pseudonocardia xishanensis</name>
    <dbReference type="NCBI Taxonomy" id="630995"/>
    <lineage>
        <taxon>Bacteria</taxon>
        <taxon>Bacillati</taxon>
        <taxon>Actinomycetota</taxon>
        <taxon>Actinomycetes</taxon>
        <taxon>Pseudonocardiales</taxon>
        <taxon>Pseudonocardiaceae</taxon>
        <taxon>Pseudonocardia</taxon>
    </lineage>
</organism>
<keyword evidence="2" id="KW-1185">Reference proteome</keyword>
<dbReference type="Proteomes" id="UP001501598">
    <property type="component" value="Unassembled WGS sequence"/>
</dbReference>
<evidence type="ECO:0000313" key="1">
    <source>
        <dbReference type="EMBL" id="GAA4556849.1"/>
    </source>
</evidence>